<dbReference type="Proteomes" id="UP000007800">
    <property type="component" value="Unassembled WGS sequence"/>
</dbReference>
<dbReference type="Gene3D" id="1.10.490.10">
    <property type="entry name" value="Globins"/>
    <property type="match status" value="1"/>
</dbReference>
<dbReference type="OMA" id="GCTARME"/>
<evidence type="ECO:0000313" key="5">
    <source>
        <dbReference type="EMBL" id="EER18561.1"/>
    </source>
</evidence>
<dbReference type="GeneID" id="9048648"/>
<organism evidence="6">
    <name type="scientific">Perkinsus marinus (strain ATCC 50983 / TXsc)</name>
    <dbReference type="NCBI Taxonomy" id="423536"/>
    <lineage>
        <taxon>Eukaryota</taxon>
        <taxon>Sar</taxon>
        <taxon>Alveolata</taxon>
        <taxon>Perkinsozoa</taxon>
        <taxon>Perkinsea</taxon>
        <taxon>Perkinsida</taxon>
        <taxon>Perkinsidae</taxon>
        <taxon>Perkinsus</taxon>
    </lineage>
</organism>
<evidence type="ECO:0000313" key="6">
    <source>
        <dbReference type="Proteomes" id="UP000007800"/>
    </source>
</evidence>
<dbReference type="InterPro" id="IPR001486">
    <property type="entry name" value="Hemoglobin_trunc"/>
</dbReference>
<proteinExistence type="predicted"/>
<dbReference type="Pfam" id="PF01152">
    <property type="entry name" value="Bac_globin"/>
    <property type="match status" value="1"/>
</dbReference>
<dbReference type="GO" id="GO:0020037">
    <property type="term" value="F:heme binding"/>
    <property type="evidence" value="ECO:0007669"/>
    <property type="project" value="InterPro"/>
</dbReference>
<dbReference type="SUPFAM" id="SSF46458">
    <property type="entry name" value="Globin-like"/>
    <property type="match status" value="1"/>
</dbReference>
<dbReference type="CDD" id="cd00454">
    <property type="entry name" value="TrHb1_N"/>
    <property type="match status" value="1"/>
</dbReference>
<reference evidence="5 6" key="1">
    <citation type="submission" date="2008-07" db="EMBL/GenBank/DDBJ databases">
        <authorList>
            <person name="El-Sayed N."/>
            <person name="Caler E."/>
            <person name="Inman J."/>
            <person name="Amedeo P."/>
            <person name="Hass B."/>
            <person name="Wortman J."/>
        </authorList>
    </citation>
    <scope>NUCLEOTIDE SEQUENCE [LARGE SCALE GENOMIC DNA]</scope>
    <source>
        <strain evidence="6">ATCC 50983 / TXsc</strain>
    </source>
</reference>
<keyword evidence="1" id="KW-0813">Transport</keyword>
<evidence type="ECO:0000256" key="4">
    <source>
        <dbReference type="ARBA" id="ARBA00023004"/>
    </source>
</evidence>
<evidence type="ECO:0000256" key="1">
    <source>
        <dbReference type="ARBA" id="ARBA00022448"/>
    </source>
</evidence>
<keyword evidence="6" id="KW-1185">Reference proteome</keyword>
<sequence>MNITNYHFDAILEVLTNAAREMKIDVDTIDDMTQEFKSSRRNSQVVNGIRSDVTIGCTVRMEAAKKKNETDGLDQLFMKLGGHEGISHFISHLYEFVERDNRINMFFEGSKLELIKKAQAAYISMLLGGSSEYNGRSLEEIHQTLAMTDFHLDCFLQCVQKSLKDCGATDDTTDEVVVRLESVRAAILHAHYSDVQFA</sequence>
<protein>
    <submittedName>
        <fullName evidence="5">Myoglobin, putative</fullName>
    </submittedName>
</protein>
<dbReference type="EMBL" id="GG671749">
    <property type="protein sequence ID" value="EER18561.1"/>
    <property type="molecule type" value="Genomic_DNA"/>
</dbReference>
<keyword evidence="3" id="KW-0479">Metal-binding</keyword>
<dbReference type="AlphaFoldDB" id="C5KAA0"/>
<dbReference type="GO" id="GO:0019825">
    <property type="term" value="F:oxygen binding"/>
    <property type="evidence" value="ECO:0007669"/>
    <property type="project" value="InterPro"/>
</dbReference>
<dbReference type="OrthoDB" id="422454at2759"/>
<dbReference type="GO" id="GO:0046872">
    <property type="term" value="F:metal ion binding"/>
    <property type="evidence" value="ECO:0007669"/>
    <property type="project" value="UniProtKB-KW"/>
</dbReference>
<dbReference type="InParanoid" id="C5KAA0"/>
<dbReference type="InterPro" id="IPR009050">
    <property type="entry name" value="Globin-like_sf"/>
</dbReference>
<accession>C5KAA0</accession>
<dbReference type="InterPro" id="IPR012292">
    <property type="entry name" value="Globin/Proto"/>
</dbReference>
<evidence type="ECO:0000256" key="2">
    <source>
        <dbReference type="ARBA" id="ARBA00022617"/>
    </source>
</evidence>
<keyword evidence="2" id="KW-0349">Heme</keyword>
<gene>
    <name evidence="5" type="ORF">Pmar_PMAR008891</name>
</gene>
<name>C5KAA0_PERM5</name>
<dbReference type="RefSeq" id="XP_002786765.1">
    <property type="nucleotide sequence ID" value="XM_002786719.1"/>
</dbReference>
<evidence type="ECO:0000256" key="3">
    <source>
        <dbReference type="ARBA" id="ARBA00022723"/>
    </source>
</evidence>
<keyword evidence="4" id="KW-0408">Iron</keyword>